<dbReference type="SFLD" id="SFLDS00003">
    <property type="entry name" value="Haloacid_Dehalogenase"/>
    <property type="match status" value="1"/>
</dbReference>
<keyword evidence="1" id="KW-0378">Hydrolase</keyword>
<dbReference type="GO" id="GO:0050308">
    <property type="term" value="F:sugar-phosphatase activity"/>
    <property type="evidence" value="ECO:0007669"/>
    <property type="project" value="TreeGrafter"/>
</dbReference>
<proteinExistence type="predicted"/>
<dbReference type="eggNOG" id="COG0637">
    <property type="taxonomic scope" value="Bacteria"/>
</dbReference>
<evidence type="ECO:0000313" key="1">
    <source>
        <dbReference type="EMBL" id="EFA43349.1"/>
    </source>
</evidence>
<dbReference type="Proteomes" id="UP000003160">
    <property type="component" value="Unassembled WGS sequence"/>
</dbReference>
<dbReference type="InterPro" id="IPR023214">
    <property type="entry name" value="HAD_sf"/>
</dbReference>
<gene>
    <name evidence="1" type="ORF">HMPREF0645_2300</name>
</gene>
<dbReference type="Pfam" id="PF00702">
    <property type="entry name" value="Hydrolase"/>
    <property type="match status" value="1"/>
</dbReference>
<dbReference type="Gene3D" id="3.40.50.1000">
    <property type="entry name" value="HAD superfamily/HAD-like"/>
    <property type="match status" value="1"/>
</dbReference>
<dbReference type="PRINTS" id="PR00413">
    <property type="entry name" value="HADHALOGNASE"/>
</dbReference>
<accession>D1PZB5</accession>
<dbReference type="InterPro" id="IPR036412">
    <property type="entry name" value="HAD-like_sf"/>
</dbReference>
<dbReference type="SFLD" id="SFLDG01129">
    <property type="entry name" value="C1.5:_HAD__Beta-PGM__Phosphata"/>
    <property type="match status" value="1"/>
</dbReference>
<keyword evidence="2" id="KW-1185">Reference proteome</keyword>
<dbReference type="RefSeq" id="WP_007174403.1">
    <property type="nucleotide sequence ID" value="NZ_GG704781.1"/>
</dbReference>
<dbReference type="CDD" id="cd07505">
    <property type="entry name" value="HAD_BPGM-like"/>
    <property type="match status" value="1"/>
</dbReference>
<dbReference type="SUPFAM" id="SSF56784">
    <property type="entry name" value="HAD-like"/>
    <property type="match status" value="1"/>
</dbReference>
<dbReference type="Gene3D" id="1.10.150.240">
    <property type="entry name" value="Putative phosphatase, domain 2"/>
    <property type="match status" value="1"/>
</dbReference>
<dbReference type="NCBIfam" id="TIGR01509">
    <property type="entry name" value="HAD-SF-IA-v3"/>
    <property type="match status" value="1"/>
</dbReference>
<dbReference type="HOGENOM" id="CLU_045011_13_4_10"/>
<comment type="caution">
    <text evidence="1">The sequence shown here is derived from an EMBL/GenBank/DDBJ whole genome shotgun (WGS) entry which is preliminary data.</text>
</comment>
<dbReference type="InterPro" id="IPR051806">
    <property type="entry name" value="HAD-like_SPP"/>
</dbReference>
<evidence type="ECO:0000313" key="2">
    <source>
        <dbReference type="Proteomes" id="UP000003160"/>
    </source>
</evidence>
<dbReference type="EMBL" id="ACKS01000082">
    <property type="protein sequence ID" value="EFA43349.1"/>
    <property type="molecule type" value="Genomic_DNA"/>
</dbReference>
<organism evidence="1 2">
    <name type="scientific">Hallella bergensis DSM 17361</name>
    <dbReference type="NCBI Taxonomy" id="585502"/>
    <lineage>
        <taxon>Bacteria</taxon>
        <taxon>Pseudomonadati</taxon>
        <taxon>Bacteroidota</taxon>
        <taxon>Bacteroidia</taxon>
        <taxon>Bacteroidales</taxon>
        <taxon>Prevotellaceae</taxon>
        <taxon>Hallella</taxon>
    </lineage>
</organism>
<name>D1PZB5_9BACT</name>
<dbReference type="AlphaFoldDB" id="D1PZB5"/>
<sequence length="209" mass="23680">MIKAALFDLDGVVLDTETQYTKFWGKQFRRYYPDSPGLEHKIKGMTLTQILDAHYAGKKDIQEVIIHELNEYEQQMSYEYIPGFEAFVKQLRQHHIKTAVVTSSNLAKMEKVYRRQSGMKLYFDRILTSEDFSKSKPHPDSYLKGAAALGVRPEECLGFEDSINGLKAARAAGLFSVGLTTTNSREVVAELCDMVIDDFTQISPADLLV</sequence>
<dbReference type="InterPro" id="IPR006439">
    <property type="entry name" value="HAD-SF_hydro_IA"/>
</dbReference>
<dbReference type="NCBIfam" id="TIGR01549">
    <property type="entry name" value="HAD-SF-IA-v1"/>
    <property type="match status" value="1"/>
</dbReference>
<protein>
    <submittedName>
        <fullName evidence="1">HAD hydrolase, family IA, variant 3</fullName>
    </submittedName>
</protein>
<reference evidence="1 2" key="1">
    <citation type="submission" date="2009-10" db="EMBL/GenBank/DDBJ databases">
        <authorList>
            <person name="Qin X."/>
            <person name="Bachman B."/>
            <person name="Battles P."/>
            <person name="Bell A."/>
            <person name="Bess C."/>
            <person name="Bickham C."/>
            <person name="Chaboub L."/>
            <person name="Chen D."/>
            <person name="Coyle M."/>
            <person name="Deiros D.R."/>
            <person name="Dinh H."/>
            <person name="Forbes L."/>
            <person name="Fowler G."/>
            <person name="Francisco L."/>
            <person name="Fu Q."/>
            <person name="Gubbala S."/>
            <person name="Hale W."/>
            <person name="Han Y."/>
            <person name="Hemphill L."/>
            <person name="Highlander S.K."/>
            <person name="Hirani K."/>
            <person name="Hogues M."/>
            <person name="Jackson L."/>
            <person name="Jakkamsetti A."/>
            <person name="Javaid M."/>
            <person name="Jiang H."/>
            <person name="Korchina V."/>
            <person name="Kovar C."/>
            <person name="Lara F."/>
            <person name="Lee S."/>
            <person name="Mata R."/>
            <person name="Mathew T."/>
            <person name="Moen C."/>
            <person name="Morales K."/>
            <person name="Munidasa M."/>
            <person name="Nazareth L."/>
            <person name="Ngo R."/>
            <person name="Nguyen L."/>
            <person name="Okwuonu G."/>
            <person name="Ongeri F."/>
            <person name="Patil S."/>
            <person name="Petrosino J."/>
            <person name="Pham C."/>
            <person name="Pham P."/>
            <person name="Pu L.-L."/>
            <person name="Puazo M."/>
            <person name="Raj R."/>
            <person name="Reid J."/>
            <person name="Rouhana J."/>
            <person name="Saada N."/>
            <person name="Shang Y."/>
            <person name="Simmons D."/>
            <person name="Thornton R."/>
            <person name="Warren J."/>
            <person name="Weissenberger G."/>
            <person name="Zhang J."/>
            <person name="Zhang L."/>
            <person name="Zhou C."/>
            <person name="Zhu D."/>
            <person name="Muzny D."/>
            <person name="Worley K."/>
            <person name="Gibbs R."/>
        </authorList>
    </citation>
    <scope>NUCLEOTIDE SEQUENCE [LARGE SCALE GENOMIC DNA]</scope>
    <source>
        <strain evidence="1 2">DSM 17361</strain>
    </source>
</reference>
<dbReference type="PANTHER" id="PTHR43481">
    <property type="entry name" value="FRUCTOSE-1-PHOSPHATE PHOSPHATASE"/>
    <property type="match status" value="1"/>
</dbReference>
<dbReference type="PANTHER" id="PTHR43481:SF4">
    <property type="entry name" value="GLYCEROL-1-PHOSPHATE PHOSPHOHYDROLASE 1-RELATED"/>
    <property type="match status" value="1"/>
</dbReference>
<dbReference type="InterPro" id="IPR023198">
    <property type="entry name" value="PGP-like_dom2"/>
</dbReference>
<dbReference type="SFLD" id="SFLDG01135">
    <property type="entry name" value="C1.5.6:_HAD__Beta-PGM__Phospha"/>
    <property type="match status" value="1"/>
</dbReference>
<dbReference type="OrthoDB" id="9797743at2"/>